<accession>A0A917Q8A8</accession>
<dbReference type="EMBL" id="BMMW01000001">
    <property type="protein sequence ID" value="GGK35728.1"/>
    <property type="molecule type" value="Genomic_DNA"/>
</dbReference>
<sequence>MTPTPLSVAEIDRELASRTTELAQIAQTLVELDHHPGIALVRRYRPTGETARRWVPVEQALGALWDDVAILRSIVDEATAVRSRHGSRIDDATRARLTTLLIGQPHEIARTPIPLAQRGLVGPYETVVAIGIADLRVRMEQAFAVVGPFTDAVAEIHAKVIEASAQMQRDIERAGTPAAITDALASLLGRAGTDPLGFAPGELASSIESLRAAIEVEAARQREIAGVIAELRAGAPTLRADCARLAELQARADAAAREAEAKVRTAPLPAGGRAAAELLADVDALVSAAPASKIGDAVVKLRAQLAESIENATRRATLATGLLERREELRGRHRAYRAKAVRLGVIEDSDVTAADRIAAGLATRVPCDLALLTRAIADYRSIIGEKAGRQA</sequence>
<dbReference type="Proteomes" id="UP000612956">
    <property type="component" value="Unassembled WGS sequence"/>
</dbReference>
<reference evidence="1" key="1">
    <citation type="journal article" date="2014" name="Int. J. Syst. Evol. Microbiol.">
        <title>Complete genome sequence of Corynebacterium casei LMG S-19264T (=DSM 44701T), isolated from a smear-ripened cheese.</title>
        <authorList>
            <consortium name="US DOE Joint Genome Institute (JGI-PGF)"/>
            <person name="Walter F."/>
            <person name="Albersmeier A."/>
            <person name="Kalinowski J."/>
            <person name="Ruckert C."/>
        </authorList>
    </citation>
    <scope>NUCLEOTIDE SEQUENCE</scope>
    <source>
        <strain evidence="1">CGMCC 4.7278</strain>
    </source>
</reference>
<organism evidence="1 2">
    <name type="scientific">Nocardia camponoti</name>
    <dbReference type="NCBI Taxonomy" id="1616106"/>
    <lineage>
        <taxon>Bacteria</taxon>
        <taxon>Bacillati</taxon>
        <taxon>Actinomycetota</taxon>
        <taxon>Actinomycetes</taxon>
        <taxon>Mycobacteriales</taxon>
        <taxon>Nocardiaceae</taxon>
        <taxon>Nocardia</taxon>
    </lineage>
</organism>
<dbReference type="AlphaFoldDB" id="A0A917Q8A8"/>
<proteinExistence type="predicted"/>
<name>A0A917Q8A8_9NOCA</name>
<protein>
    <submittedName>
        <fullName evidence="1">Uncharacterized protein</fullName>
    </submittedName>
</protein>
<gene>
    <name evidence="1" type="ORF">GCM10011591_04220</name>
</gene>
<comment type="caution">
    <text evidence="1">The sequence shown here is derived from an EMBL/GenBank/DDBJ whole genome shotgun (WGS) entry which is preliminary data.</text>
</comment>
<reference evidence="1" key="2">
    <citation type="submission" date="2020-09" db="EMBL/GenBank/DDBJ databases">
        <authorList>
            <person name="Sun Q."/>
            <person name="Zhou Y."/>
        </authorList>
    </citation>
    <scope>NUCLEOTIDE SEQUENCE</scope>
    <source>
        <strain evidence="1">CGMCC 4.7278</strain>
    </source>
</reference>
<evidence type="ECO:0000313" key="2">
    <source>
        <dbReference type="Proteomes" id="UP000612956"/>
    </source>
</evidence>
<keyword evidence="2" id="KW-1185">Reference proteome</keyword>
<evidence type="ECO:0000313" key="1">
    <source>
        <dbReference type="EMBL" id="GGK35728.1"/>
    </source>
</evidence>